<dbReference type="InterPro" id="IPR053714">
    <property type="entry name" value="Iso_Racemase_Enz_sf"/>
</dbReference>
<accession>A0A0U5EYE0</accession>
<dbReference type="KEGG" id="asz:ASN_3518"/>
<evidence type="ECO:0000313" key="2">
    <source>
        <dbReference type="EMBL" id="CEF42745.1"/>
    </source>
</evidence>
<evidence type="ECO:0000256" key="1">
    <source>
        <dbReference type="ARBA" id="ARBA00038414"/>
    </source>
</evidence>
<sequence length="279" mass="29373">MIRLLPSDSFLLPGRESSGLPMTRSETDPMRHLLILNPNTDTSLTQKLAVRARAQLPGNTSISSTTACLGASYIACRASLAIAAHATLDAFAREYERNPALAQPDTTVLIACFGDPGLAALQEITQCSVTGMAHASLQSCRNKGGRTGIITGGDAWKPLIEELVATTNFGPTIAGIRTLPESGEHASKSLEKTVQALQENALDLIHHDHADHILVAGAGLAGLDKVLSSRIPVPVYCSFAESIAYIAASSFGHKVTKQAPLTTTGLSVPLSQFLQGPII</sequence>
<keyword evidence="2" id="KW-0413">Isomerase</keyword>
<dbReference type="PATRIC" id="fig|446692.3.peg.3732"/>
<proteinExistence type="inferred from homology"/>
<name>A0A0U5EYE0_9PROT</name>
<protein>
    <submittedName>
        <fullName evidence="2">Asp/Glu/hydantoin racemase</fullName>
        <ecNumber evidence="2">5.1.99.-</ecNumber>
    </submittedName>
</protein>
<evidence type="ECO:0000313" key="3">
    <source>
        <dbReference type="Proteomes" id="UP000056109"/>
    </source>
</evidence>
<gene>
    <name evidence="2" type="ORF">ASN_3518</name>
</gene>
<reference evidence="3" key="1">
    <citation type="submission" date="2014-09" db="EMBL/GenBank/DDBJ databases">
        <authorList>
            <person name="Illeghems K.G."/>
        </authorList>
    </citation>
    <scope>NUCLEOTIDE SEQUENCE [LARGE SCALE GENOMIC DNA]</scope>
    <source>
        <strain evidence="3">108B</strain>
    </source>
</reference>
<dbReference type="Proteomes" id="UP000056109">
    <property type="component" value="Chromosome I"/>
</dbReference>
<dbReference type="InterPro" id="IPR052186">
    <property type="entry name" value="Hydantoin_racemase-like"/>
</dbReference>
<keyword evidence="3" id="KW-1185">Reference proteome</keyword>
<dbReference type="AlphaFoldDB" id="A0A0U5EYE0"/>
<dbReference type="Gene3D" id="3.40.50.12500">
    <property type="match status" value="1"/>
</dbReference>
<dbReference type="InterPro" id="IPR015942">
    <property type="entry name" value="Asp/Glu/hydantoin_racemase"/>
</dbReference>
<dbReference type="Pfam" id="PF01177">
    <property type="entry name" value="Asp_Glu_race"/>
    <property type="match status" value="1"/>
</dbReference>
<dbReference type="EMBL" id="LN606600">
    <property type="protein sequence ID" value="CEF42745.1"/>
    <property type="molecule type" value="Genomic_DNA"/>
</dbReference>
<dbReference type="PANTHER" id="PTHR28047">
    <property type="entry name" value="PROTEIN DCG1"/>
    <property type="match status" value="1"/>
</dbReference>
<dbReference type="PANTHER" id="PTHR28047:SF5">
    <property type="entry name" value="PROTEIN DCG1"/>
    <property type="match status" value="1"/>
</dbReference>
<comment type="similarity">
    <text evidence="1">Belongs to the HyuE racemase family.</text>
</comment>
<dbReference type="EC" id="5.1.99.-" evidence="2"/>
<organism evidence="2 3">
    <name type="scientific">Acetobacter senegalensis</name>
    <dbReference type="NCBI Taxonomy" id="446692"/>
    <lineage>
        <taxon>Bacteria</taxon>
        <taxon>Pseudomonadati</taxon>
        <taxon>Pseudomonadota</taxon>
        <taxon>Alphaproteobacteria</taxon>
        <taxon>Acetobacterales</taxon>
        <taxon>Acetobacteraceae</taxon>
        <taxon>Acetobacter</taxon>
    </lineage>
</organism>
<dbReference type="GO" id="GO:0047661">
    <property type="term" value="F:amino-acid racemase activity"/>
    <property type="evidence" value="ECO:0007669"/>
    <property type="project" value="InterPro"/>
</dbReference>